<evidence type="ECO:0000313" key="2">
    <source>
        <dbReference type="Proteomes" id="UP000053413"/>
    </source>
</evidence>
<organism evidence="1 2">
    <name type="scientific">Streptomyces violaceusniger</name>
    <dbReference type="NCBI Taxonomy" id="68280"/>
    <lineage>
        <taxon>Bacteria</taxon>
        <taxon>Bacillati</taxon>
        <taxon>Actinomycetota</taxon>
        <taxon>Actinomycetes</taxon>
        <taxon>Kitasatosporales</taxon>
        <taxon>Streptomycetaceae</taxon>
        <taxon>Streptomyces</taxon>
        <taxon>Streptomyces violaceusniger group</taxon>
    </lineage>
</organism>
<dbReference type="AlphaFoldDB" id="A0A0X3W1A7"/>
<proteinExistence type="predicted"/>
<dbReference type="Proteomes" id="UP000053413">
    <property type="component" value="Unassembled WGS sequence"/>
</dbReference>
<comment type="caution">
    <text evidence="1">The sequence shown here is derived from an EMBL/GenBank/DDBJ whole genome shotgun (WGS) entry which is preliminary data.</text>
</comment>
<sequence length="124" mass="13598">MKWPKAAKKVTDESDELLAFYDFPAEHWVHLRPRAYNRAGGYDSGGYLQPGLNLAYNGTGRPEPVFTTQQANALLRLGADPAAGLGALNVAVYVGDREITDIARAEVRRNNGELVSTLRANRRG</sequence>
<protein>
    <submittedName>
        <fullName evidence="1">Uncharacterized protein</fullName>
    </submittedName>
</protein>
<gene>
    <name evidence="1" type="ORF">ADL28_25360</name>
</gene>
<evidence type="ECO:0000313" key="1">
    <source>
        <dbReference type="EMBL" id="KUL50601.1"/>
    </source>
</evidence>
<name>A0A0X3W1A7_STRVO</name>
<dbReference type="RefSeq" id="WP_059146053.1">
    <property type="nucleotide sequence ID" value="NZ_LLZJ01000343.1"/>
</dbReference>
<reference evidence="2" key="1">
    <citation type="submission" date="2015-10" db="EMBL/GenBank/DDBJ databases">
        <authorList>
            <person name="Ju K.-S."/>
            <person name="Doroghazi J.R."/>
            <person name="Metcalf W.W."/>
        </authorList>
    </citation>
    <scope>NUCLEOTIDE SEQUENCE [LARGE SCALE GENOMIC DNA]</scope>
    <source>
        <strain evidence="2">NRRL F-8817</strain>
    </source>
</reference>
<dbReference type="EMBL" id="LLZJ01000343">
    <property type="protein sequence ID" value="KUL50601.1"/>
    <property type="molecule type" value="Genomic_DNA"/>
</dbReference>
<accession>A0A0X3W1A7</accession>